<dbReference type="EMBL" id="QXQB01000003">
    <property type="protein sequence ID" value="RJX38734.1"/>
    <property type="molecule type" value="Genomic_DNA"/>
</dbReference>
<evidence type="ECO:0000256" key="2">
    <source>
        <dbReference type="ARBA" id="ARBA00022692"/>
    </source>
</evidence>
<comment type="caution">
    <text evidence="7">The sequence shown here is derived from an EMBL/GenBank/DDBJ whole genome shotgun (WGS) entry which is preliminary data.</text>
</comment>
<feature type="transmembrane region" description="Helical" evidence="5">
    <location>
        <begin position="261"/>
        <end position="279"/>
    </location>
</feature>
<evidence type="ECO:0000313" key="8">
    <source>
        <dbReference type="Proteomes" id="UP000267798"/>
    </source>
</evidence>
<feature type="transmembrane region" description="Helical" evidence="5">
    <location>
        <begin position="349"/>
        <end position="369"/>
    </location>
</feature>
<dbReference type="PANTHER" id="PTHR43077:SF5">
    <property type="entry name" value="PHAGE INFECTION PROTEIN"/>
    <property type="match status" value="1"/>
</dbReference>
<evidence type="ECO:0000259" key="6">
    <source>
        <dbReference type="Pfam" id="PF12698"/>
    </source>
</evidence>
<feature type="transmembrane region" description="Helical" evidence="5">
    <location>
        <begin position="233"/>
        <end position="255"/>
    </location>
</feature>
<dbReference type="AlphaFoldDB" id="A0A3A6PY20"/>
<keyword evidence="3 5" id="KW-1133">Transmembrane helix</keyword>
<evidence type="ECO:0000256" key="5">
    <source>
        <dbReference type="SAM" id="Phobius"/>
    </source>
</evidence>
<feature type="domain" description="ABC-2 type transporter transmembrane" evidence="6">
    <location>
        <begin position="17"/>
        <end position="364"/>
    </location>
</feature>
<evidence type="ECO:0000256" key="4">
    <source>
        <dbReference type="ARBA" id="ARBA00023136"/>
    </source>
</evidence>
<comment type="subcellular location">
    <subcellularLocation>
        <location evidence="1">Membrane</location>
        <topology evidence="1">Multi-pass membrane protein</topology>
    </subcellularLocation>
</comment>
<accession>A0A3A6PY20</accession>
<dbReference type="PANTHER" id="PTHR43077">
    <property type="entry name" value="TRANSPORT PERMEASE YVFS-RELATED"/>
    <property type="match status" value="1"/>
</dbReference>
<sequence>MKSAIQAFMKRPTTWVGIITAFMFQIIFAVIWMTGYNGVTDRVDQLRIAVVNEDAVMGEQIAANLAQNLPFDIVQISSLEEARTDLNEREVQMVLHIPASFSEQAGQPGEPADLHYYLNESNPALIKSIMSSAAAQITDEVNRTAVTMGIQKTLTGMHMPEDQAASAAPVLAERVKGVVESSNVVQGMNNQMVPMMLVLASYVGAMIMGMNLEQSSMATAAAVSKWRRFGARAIINVISAILVSLVGAALLVALGGQLDHGFLYLWGFQCLFLLTFMFVSQMFLYLFGMAGMLFNIMLLSAQLVSSGAIVPRELLSNFYTGLGEWLPATYAVDGTMNILFGGPGVGSDAGMLVAIALAAIVVSAAAVLAKGRGQAVRQPEVAIAGQRKEK</sequence>
<name>A0A3A6PY20_9BACL</name>
<keyword evidence="2 5" id="KW-0812">Transmembrane</keyword>
<keyword evidence="8" id="KW-1185">Reference proteome</keyword>
<evidence type="ECO:0000256" key="1">
    <source>
        <dbReference type="ARBA" id="ARBA00004141"/>
    </source>
</evidence>
<dbReference type="Pfam" id="PF12698">
    <property type="entry name" value="ABC2_membrane_3"/>
    <property type="match status" value="1"/>
</dbReference>
<proteinExistence type="predicted"/>
<dbReference type="GO" id="GO:0140359">
    <property type="term" value="F:ABC-type transporter activity"/>
    <property type="evidence" value="ECO:0007669"/>
    <property type="project" value="InterPro"/>
</dbReference>
<keyword evidence="4 5" id="KW-0472">Membrane</keyword>
<dbReference type="Proteomes" id="UP000267798">
    <property type="component" value="Unassembled WGS sequence"/>
</dbReference>
<feature type="transmembrane region" description="Helical" evidence="5">
    <location>
        <begin position="286"/>
        <end position="310"/>
    </location>
</feature>
<reference evidence="7 8" key="1">
    <citation type="submission" date="2018-09" db="EMBL/GenBank/DDBJ databases">
        <title>Paenibacillus aracenensis nov. sp. isolated from a cave in southern Spain.</title>
        <authorList>
            <person name="Jurado V."/>
            <person name="Gutierrez-Patricio S."/>
            <person name="Gonzalez-Pimentel J.L."/>
            <person name="Miller A.Z."/>
            <person name="Laiz L."/>
            <person name="Saiz-Jimenez C."/>
        </authorList>
    </citation>
    <scope>NUCLEOTIDE SEQUENCE [LARGE SCALE GENOMIC DNA]</scope>
    <source>
        <strain evidence="7 8">JCM 19203</strain>
    </source>
</reference>
<protein>
    <submittedName>
        <fullName evidence="7">DUF3533 domain-containing protein</fullName>
    </submittedName>
</protein>
<feature type="transmembrane region" description="Helical" evidence="5">
    <location>
        <begin position="12"/>
        <end position="33"/>
    </location>
</feature>
<dbReference type="Gene3D" id="3.40.1710.10">
    <property type="entry name" value="abc type-2 transporter like domain"/>
    <property type="match status" value="1"/>
</dbReference>
<evidence type="ECO:0000313" key="7">
    <source>
        <dbReference type="EMBL" id="RJX38734.1"/>
    </source>
</evidence>
<organism evidence="7 8">
    <name type="scientific">Paenibacillus pinisoli</name>
    <dbReference type="NCBI Taxonomy" id="1276110"/>
    <lineage>
        <taxon>Bacteria</taxon>
        <taxon>Bacillati</taxon>
        <taxon>Bacillota</taxon>
        <taxon>Bacilli</taxon>
        <taxon>Bacillales</taxon>
        <taxon>Paenibacillaceae</taxon>
        <taxon>Paenibacillus</taxon>
    </lineage>
</organism>
<dbReference type="InterPro" id="IPR051328">
    <property type="entry name" value="T7SS_ABC-Transporter"/>
</dbReference>
<dbReference type="GO" id="GO:0016020">
    <property type="term" value="C:membrane"/>
    <property type="evidence" value="ECO:0007669"/>
    <property type="project" value="UniProtKB-SubCell"/>
</dbReference>
<evidence type="ECO:0000256" key="3">
    <source>
        <dbReference type="ARBA" id="ARBA00022989"/>
    </source>
</evidence>
<gene>
    <name evidence="7" type="ORF">D3P09_14430</name>
</gene>
<dbReference type="RefSeq" id="WP_120111292.1">
    <property type="nucleotide sequence ID" value="NZ_QXQB01000003.1"/>
</dbReference>
<feature type="transmembrane region" description="Helical" evidence="5">
    <location>
        <begin position="192"/>
        <end position="212"/>
    </location>
</feature>
<dbReference type="OrthoDB" id="2208410at2"/>
<dbReference type="InterPro" id="IPR013525">
    <property type="entry name" value="ABC2_TM"/>
</dbReference>